<protein>
    <submittedName>
        <fullName evidence="1">Uncharacterized protein</fullName>
    </submittedName>
</protein>
<dbReference type="RefSeq" id="WP_091431846.1">
    <property type="nucleotide sequence ID" value="NZ_FNMV01000007.1"/>
</dbReference>
<gene>
    <name evidence="1" type="ORF">SAMN05444338_10783</name>
</gene>
<name>A0A1H2Z636_9FLAO</name>
<organism evidence="1 2">
    <name type="scientific">Flavobacterium degerlachei</name>
    <dbReference type="NCBI Taxonomy" id="229203"/>
    <lineage>
        <taxon>Bacteria</taxon>
        <taxon>Pseudomonadati</taxon>
        <taxon>Bacteroidota</taxon>
        <taxon>Flavobacteriia</taxon>
        <taxon>Flavobacteriales</taxon>
        <taxon>Flavobacteriaceae</taxon>
        <taxon>Flavobacterium</taxon>
    </lineage>
</organism>
<keyword evidence="2" id="KW-1185">Reference proteome</keyword>
<dbReference type="OrthoDB" id="1345239at2"/>
<dbReference type="EMBL" id="FNMV01000007">
    <property type="protein sequence ID" value="SDX12458.1"/>
    <property type="molecule type" value="Genomic_DNA"/>
</dbReference>
<sequence length="213" mass="24639">MSARLVIDYIIEQKGININTLTDKDFSSISWLNEREPVYNMKGEKVSKSYYYENTKEAIRIEYSKIVGDYQYNGVVYPDVYLGLRKTMNWIDWAGEKAQVKEMQPYYFTLEPVFKADGTETLTGFSSPKMRSVLREERFKADDYLQAKNIALYTLLNTAYTAEYSNYMKTGTSSSFVNAVNAETNTEVLNALNTEVFGYEPMTVKELIFMNLQ</sequence>
<proteinExistence type="predicted"/>
<accession>A0A1H2Z636</accession>
<evidence type="ECO:0000313" key="2">
    <source>
        <dbReference type="Proteomes" id="UP000198569"/>
    </source>
</evidence>
<dbReference type="Proteomes" id="UP000198569">
    <property type="component" value="Unassembled WGS sequence"/>
</dbReference>
<evidence type="ECO:0000313" key="1">
    <source>
        <dbReference type="EMBL" id="SDX12458.1"/>
    </source>
</evidence>
<dbReference type="AlphaFoldDB" id="A0A1H2Z636"/>
<dbReference type="STRING" id="229203.SAMN05444338_10783"/>
<reference evidence="2" key="1">
    <citation type="submission" date="2016-10" db="EMBL/GenBank/DDBJ databases">
        <authorList>
            <person name="Varghese N."/>
            <person name="Submissions S."/>
        </authorList>
    </citation>
    <scope>NUCLEOTIDE SEQUENCE [LARGE SCALE GENOMIC DNA]</scope>
    <source>
        <strain evidence="2">DSM 15718</strain>
    </source>
</reference>